<protein>
    <submittedName>
        <fullName evidence="4">JHE-like carboxylesterase 1</fullName>
    </submittedName>
</protein>
<feature type="region of interest" description="Disordered" evidence="2">
    <location>
        <begin position="125"/>
        <end position="144"/>
    </location>
</feature>
<proteinExistence type="predicted"/>
<name>A0A423SUQ3_PENVA</name>
<accession>A0A423SUQ3</accession>
<evidence type="ECO:0000313" key="5">
    <source>
        <dbReference type="Proteomes" id="UP000283509"/>
    </source>
</evidence>
<dbReference type="Pfam" id="PF00135">
    <property type="entry name" value="COesterase"/>
    <property type="match status" value="1"/>
</dbReference>
<evidence type="ECO:0000313" key="4">
    <source>
        <dbReference type="EMBL" id="ROT67908.1"/>
    </source>
</evidence>
<dbReference type="InterPro" id="IPR002018">
    <property type="entry name" value="CarbesteraseB"/>
</dbReference>
<evidence type="ECO:0000256" key="2">
    <source>
        <dbReference type="SAM" id="MobiDB-lite"/>
    </source>
</evidence>
<feature type="compositionally biased region" description="Basic and acidic residues" evidence="2">
    <location>
        <begin position="591"/>
        <end position="602"/>
    </location>
</feature>
<dbReference type="EMBL" id="QCYY01002738">
    <property type="protein sequence ID" value="ROT67908.1"/>
    <property type="molecule type" value="Genomic_DNA"/>
</dbReference>
<reference evidence="4 5" key="1">
    <citation type="submission" date="2018-04" db="EMBL/GenBank/DDBJ databases">
        <authorList>
            <person name="Zhang X."/>
            <person name="Yuan J."/>
            <person name="Li F."/>
            <person name="Xiang J."/>
        </authorList>
    </citation>
    <scope>NUCLEOTIDE SEQUENCE [LARGE SCALE GENOMIC DNA]</scope>
    <source>
        <tissue evidence="4">Muscle</tissue>
    </source>
</reference>
<feature type="region of interest" description="Disordered" evidence="2">
    <location>
        <begin position="582"/>
        <end position="619"/>
    </location>
</feature>
<dbReference type="STRING" id="6689.A0A423SUQ3"/>
<sequence length="619" mass="67521">MCRGQERRARDGSEVAALPCVPQLSMRDYDGENSWWPVASEELLSLPVSITVQQGLRLEFDIVRTELGRIIHAYHGYGSILAPSSVLVKGEACNFTLNSGHSSRARPPTQYINKPLRSLHRITYTNQPKNNHPFPTPTPKVFPSDMPRDGVAPRGGLPRGGVRGAVPPCPCSRGTSCWSQSSAVRAGTLGQVKIPLHGRRGAAGEPRPQGPDAGPRWVKENIRALGGDPFRVTLFGQGAGAAAAHLQVLSPQAAGLFSRVILQSGNALSPWALRCDHRKNAAVVGAAFGCAGVDSSSPADLNSTALLDCLRELPFEQLAVIPSVFVTWLNAPQVMTPRVDGSFLPAHPALLLRDGRFNRVSLISGVNQEGALPALATLETPFLKKALTERFPEVGPVILNVQEEKNAVLLARQAFSAYLPQYRVNEDTVGDFAKLLGDEAFRIPHREVVRLHSMAGGLVFAYELKHRGLQSLTDIFNTSAGDSWVSNGDDLQYLFNGTTFPPLKNLDDRRLSDLMVIMWTNFAATRYPTPDSSLGFWWTPVGFSSPMHYLCLTPTPTMAWDGRSPMYEFWTSLPTFQNRVLHPSTSLARPGDSDARCPRSDRTPGQPVPFPATGSDARR</sequence>
<evidence type="ECO:0000256" key="1">
    <source>
        <dbReference type="ARBA" id="ARBA00023180"/>
    </source>
</evidence>
<dbReference type="PANTHER" id="PTHR11559">
    <property type="entry name" value="CARBOXYLESTERASE"/>
    <property type="match status" value="1"/>
</dbReference>
<dbReference type="InterPro" id="IPR050309">
    <property type="entry name" value="Type-B_Carboxylest/Lipase"/>
</dbReference>
<comment type="caution">
    <text evidence="4">The sequence shown here is derived from an EMBL/GenBank/DDBJ whole genome shotgun (WGS) entry which is preliminary data.</text>
</comment>
<dbReference type="InterPro" id="IPR029058">
    <property type="entry name" value="AB_hydrolase_fold"/>
</dbReference>
<dbReference type="Proteomes" id="UP000283509">
    <property type="component" value="Unassembled WGS sequence"/>
</dbReference>
<dbReference type="SUPFAM" id="SSF53474">
    <property type="entry name" value="alpha/beta-Hydrolases"/>
    <property type="match status" value="1"/>
</dbReference>
<dbReference type="AlphaFoldDB" id="A0A423SUQ3"/>
<keyword evidence="5" id="KW-1185">Reference proteome</keyword>
<gene>
    <name evidence="4" type="ORF">C7M84_013985</name>
</gene>
<dbReference type="OrthoDB" id="6767738at2759"/>
<organism evidence="4 5">
    <name type="scientific">Penaeus vannamei</name>
    <name type="common">Whiteleg shrimp</name>
    <name type="synonym">Litopenaeus vannamei</name>
    <dbReference type="NCBI Taxonomy" id="6689"/>
    <lineage>
        <taxon>Eukaryota</taxon>
        <taxon>Metazoa</taxon>
        <taxon>Ecdysozoa</taxon>
        <taxon>Arthropoda</taxon>
        <taxon>Crustacea</taxon>
        <taxon>Multicrustacea</taxon>
        <taxon>Malacostraca</taxon>
        <taxon>Eumalacostraca</taxon>
        <taxon>Eucarida</taxon>
        <taxon>Decapoda</taxon>
        <taxon>Dendrobranchiata</taxon>
        <taxon>Penaeoidea</taxon>
        <taxon>Penaeidae</taxon>
        <taxon>Penaeus</taxon>
    </lineage>
</organism>
<reference evidence="4 5" key="2">
    <citation type="submission" date="2019-01" db="EMBL/GenBank/DDBJ databases">
        <title>The decoding of complex shrimp genome reveals the adaptation for benthos swimmer, frequently molting mechanism and breeding impact on genome.</title>
        <authorList>
            <person name="Sun Y."/>
            <person name="Gao Y."/>
            <person name="Yu Y."/>
        </authorList>
    </citation>
    <scope>NUCLEOTIDE SEQUENCE [LARGE SCALE GENOMIC DNA]</scope>
    <source>
        <tissue evidence="4">Muscle</tissue>
    </source>
</reference>
<evidence type="ECO:0000259" key="3">
    <source>
        <dbReference type="Pfam" id="PF00135"/>
    </source>
</evidence>
<keyword evidence="1" id="KW-0325">Glycoprotein</keyword>
<dbReference type="Gene3D" id="3.40.50.1820">
    <property type="entry name" value="alpha/beta hydrolase"/>
    <property type="match status" value="1"/>
</dbReference>
<feature type="domain" description="Carboxylesterase type B" evidence="3">
    <location>
        <begin position="216"/>
        <end position="570"/>
    </location>
</feature>